<dbReference type="PROSITE" id="PS51737">
    <property type="entry name" value="RECOMBINASE_DNA_BIND"/>
    <property type="match status" value="1"/>
</dbReference>
<evidence type="ECO:0000259" key="3">
    <source>
        <dbReference type="PROSITE" id="PS51737"/>
    </source>
</evidence>
<reference evidence="4 5" key="2">
    <citation type="journal article" date="2010" name="Stand. Genomic Sci.">
        <title>Complete genome sequence of Chitinophaga pinensis type strain (UQM 2034).</title>
        <authorList>
            <person name="Glavina Del Rio T."/>
            <person name="Abt B."/>
            <person name="Spring S."/>
            <person name="Lapidus A."/>
            <person name="Nolan M."/>
            <person name="Tice H."/>
            <person name="Copeland A."/>
            <person name="Cheng J.F."/>
            <person name="Chen F."/>
            <person name="Bruce D."/>
            <person name="Goodwin L."/>
            <person name="Pitluck S."/>
            <person name="Ivanova N."/>
            <person name="Mavromatis K."/>
            <person name="Mikhailova N."/>
            <person name="Pati A."/>
            <person name="Chen A."/>
            <person name="Palaniappan K."/>
            <person name="Land M."/>
            <person name="Hauser L."/>
            <person name="Chang Y.J."/>
            <person name="Jeffries C.D."/>
            <person name="Chain P."/>
            <person name="Saunders E."/>
            <person name="Detter J.C."/>
            <person name="Brettin T."/>
            <person name="Rohde M."/>
            <person name="Goker M."/>
            <person name="Bristow J."/>
            <person name="Eisen J.A."/>
            <person name="Markowitz V."/>
            <person name="Hugenholtz P."/>
            <person name="Kyrpides N.C."/>
            <person name="Klenk H.P."/>
            <person name="Lucas S."/>
        </authorList>
    </citation>
    <scope>NUCLEOTIDE SEQUENCE [LARGE SCALE GENOMIC DNA]</scope>
    <source>
        <strain evidence="5">ATCC 43595 / DSM 2588 / LMG 13176 / NBRC 15968 / NCIMB 11800 / UQM 2034</strain>
    </source>
</reference>
<feature type="coiled-coil region" evidence="1">
    <location>
        <begin position="355"/>
        <end position="431"/>
    </location>
</feature>
<dbReference type="AlphaFoldDB" id="A0A979G569"/>
<dbReference type="InterPro" id="IPR025827">
    <property type="entry name" value="Zn_ribbon_recom_dom"/>
</dbReference>
<sequence length="568" mass="65089">MITQRKAFLYPRVSTDEQLDGYSIAHQEDVLIRYCEKENIQVVGIYREDHSAKTFDRPEFQKMLHVISKNKGLVDLILFSKWDRFSRNVAAAYEMIGKLKRLSVEPQSIEQPLDMDIPESKIMLAIYLTTPEVENDRRALNTLHGMRRAKKEGRYLGIAPIGYKNGRDVHNKPFLIPNEEVEIVRWAFEELSRGVWDIDTLRRMANRKGLKIGRSQFWSLVRNPVYCGKVFIAAYKNEPAHCVKGIHEPIIPESLFDDVQDVLKGKKRNVRVNTFTEIDQQLPLRGFLICPRCGRLLSGSGSKGNGGIYYYYHCQSVKLCKERFRADTANEAFVRQLGQIAVNAPIIDYYCQIISQSLKKDNQGKEQELKETQAEIDKLYIRIQNARSLRLDDEFTAEEFKEIKTDLTKKIEDLEKKKTKLLSTNDNYQEYLSQGGEIMKNIATRYISASPIGKKQIIGSIFAEKLIFSENKFRTTEPNVILELIARPRADLKADKKQKVGDISDLSAFVPRTGIEPALPFENKILSLARLPVPPSGQSKCPSLAGCKDIQIIQITNIFFKKYILPSV</sequence>
<dbReference type="Gene3D" id="3.40.50.1390">
    <property type="entry name" value="Resolvase, N-terminal catalytic domain"/>
    <property type="match status" value="1"/>
</dbReference>
<dbReference type="GO" id="GO:0000150">
    <property type="term" value="F:DNA strand exchange activity"/>
    <property type="evidence" value="ECO:0007669"/>
    <property type="project" value="InterPro"/>
</dbReference>
<evidence type="ECO:0000256" key="1">
    <source>
        <dbReference type="SAM" id="Coils"/>
    </source>
</evidence>
<dbReference type="CDD" id="cd00338">
    <property type="entry name" value="Ser_Recombinase"/>
    <property type="match status" value="1"/>
</dbReference>
<evidence type="ECO:0000259" key="2">
    <source>
        <dbReference type="PROSITE" id="PS51736"/>
    </source>
</evidence>
<dbReference type="EMBL" id="CP001699">
    <property type="protein sequence ID" value="ACU60987.1"/>
    <property type="molecule type" value="Genomic_DNA"/>
</dbReference>
<feature type="domain" description="Resolvase/invertase-type recombinase catalytic" evidence="2">
    <location>
        <begin position="6"/>
        <end position="153"/>
    </location>
</feature>
<dbReference type="PANTHER" id="PTHR30461:SF23">
    <property type="entry name" value="DNA RECOMBINASE-RELATED"/>
    <property type="match status" value="1"/>
</dbReference>
<dbReference type="InterPro" id="IPR036162">
    <property type="entry name" value="Resolvase-like_N_sf"/>
</dbReference>
<gene>
    <name evidence="4" type="ordered locus">Cpin_3523</name>
</gene>
<reference evidence="5" key="1">
    <citation type="submission" date="2009-08" db="EMBL/GenBank/DDBJ databases">
        <title>The complete genome of Chitinophaga pinensis DSM 2588.</title>
        <authorList>
            <consortium name="US DOE Joint Genome Institute (JGI-PGF)"/>
            <person name="Lucas S."/>
            <person name="Copeland A."/>
            <person name="Lapidus A."/>
            <person name="Glavina del Rio T."/>
            <person name="Dalin E."/>
            <person name="Tice H."/>
            <person name="Bruce D."/>
            <person name="Goodwin L."/>
            <person name="Pitluck S."/>
            <person name="Kyrpides N."/>
            <person name="Mavromatis K."/>
            <person name="Ivanova N."/>
            <person name="Mikhailova N."/>
            <person name="Sims D."/>
            <person name="Meinche L."/>
            <person name="Brettin T."/>
            <person name="Detter J.C."/>
            <person name="Han C."/>
            <person name="Larimer F."/>
            <person name="Land M."/>
            <person name="Hauser L."/>
            <person name="Markowitz V."/>
            <person name="Cheng J.-F."/>
            <person name="Hugenholtz P."/>
            <person name="Woyke T."/>
            <person name="Wu D."/>
            <person name="Spring S."/>
            <person name="Klenk H.-P."/>
            <person name="Eisen J.A."/>
        </authorList>
    </citation>
    <scope>NUCLEOTIDE SEQUENCE [LARGE SCALE GENOMIC DNA]</scope>
    <source>
        <strain evidence="5">ATCC 43595 / DSM 2588 / LMG 13176 / NBRC 15968 / NCIMB 11800 / UQM 2034</strain>
    </source>
</reference>
<dbReference type="Pfam" id="PF13408">
    <property type="entry name" value="Zn_ribbon_recom"/>
    <property type="match status" value="1"/>
</dbReference>
<dbReference type="Pfam" id="PF07508">
    <property type="entry name" value="Recombinase"/>
    <property type="match status" value="1"/>
</dbReference>
<dbReference type="PANTHER" id="PTHR30461">
    <property type="entry name" value="DNA-INVERTASE FROM LAMBDOID PROPHAGE"/>
    <property type="match status" value="1"/>
</dbReference>
<protein>
    <submittedName>
        <fullName evidence="4">Resolvase domain protein</fullName>
    </submittedName>
</protein>
<dbReference type="Gene3D" id="3.90.1750.20">
    <property type="entry name" value="Putative Large Serine Recombinase, Chain B, Domain 2"/>
    <property type="match status" value="1"/>
</dbReference>
<proteinExistence type="predicted"/>
<dbReference type="InterPro" id="IPR011109">
    <property type="entry name" value="DNA_bind_recombinase_dom"/>
</dbReference>
<dbReference type="InterPro" id="IPR050639">
    <property type="entry name" value="SSR_resolvase"/>
</dbReference>
<dbReference type="SUPFAM" id="SSF53041">
    <property type="entry name" value="Resolvase-like"/>
    <property type="match status" value="1"/>
</dbReference>
<dbReference type="InterPro" id="IPR038109">
    <property type="entry name" value="DNA_bind_recomb_sf"/>
</dbReference>
<dbReference type="Pfam" id="PF00239">
    <property type="entry name" value="Resolvase"/>
    <property type="match status" value="1"/>
</dbReference>
<organism evidence="4 5">
    <name type="scientific">Chitinophaga pinensis (strain ATCC 43595 / DSM 2588 / LMG 13176 / NBRC 15968 / NCIMB 11800 / UQM 2034)</name>
    <dbReference type="NCBI Taxonomy" id="485918"/>
    <lineage>
        <taxon>Bacteria</taxon>
        <taxon>Pseudomonadati</taxon>
        <taxon>Bacteroidota</taxon>
        <taxon>Chitinophagia</taxon>
        <taxon>Chitinophagales</taxon>
        <taxon>Chitinophagaceae</taxon>
        <taxon>Chitinophaga</taxon>
    </lineage>
</organism>
<keyword evidence="1" id="KW-0175">Coiled coil</keyword>
<evidence type="ECO:0000313" key="4">
    <source>
        <dbReference type="EMBL" id="ACU60987.1"/>
    </source>
</evidence>
<dbReference type="Proteomes" id="UP000002215">
    <property type="component" value="Chromosome"/>
</dbReference>
<dbReference type="KEGG" id="cpi:Cpin_3523"/>
<dbReference type="InterPro" id="IPR006119">
    <property type="entry name" value="Resolv_N"/>
</dbReference>
<dbReference type="GO" id="GO:0003677">
    <property type="term" value="F:DNA binding"/>
    <property type="evidence" value="ECO:0007669"/>
    <property type="project" value="InterPro"/>
</dbReference>
<evidence type="ECO:0000313" key="5">
    <source>
        <dbReference type="Proteomes" id="UP000002215"/>
    </source>
</evidence>
<feature type="domain" description="Recombinase" evidence="3">
    <location>
        <begin position="160"/>
        <end position="269"/>
    </location>
</feature>
<name>A0A979G569_CHIPD</name>
<dbReference type="SMART" id="SM00857">
    <property type="entry name" value="Resolvase"/>
    <property type="match status" value="1"/>
</dbReference>
<dbReference type="PROSITE" id="PS51736">
    <property type="entry name" value="RECOMBINASES_3"/>
    <property type="match status" value="1"/>
</dbReference>
<accession>A0A979G569</accession>